<dbReference type="AlphaFoldDB" id="A0A150LEL9"/>
<dbReference type="Proteomes" id="UP000075455">
    <property type="component" value="Unassembled WGS sequence"/>
</dbReference>
<organism evidence="2 3">
    <name type="scientific">Saccharococcus caldoxylosilyticus</name>
    <dbReference type="NCBI Taxonomy" id="81408"/>
    <lineage>
        <taxon>Bacteria</taxon>
        <taxon>Bacillati</taxon>
        <taxon>Bacillota</taxon>
        <taxon>Bacilli</taxon>
        <taxon>Bacillales</taxon>
        <taxon>Anoxybacillaceae</taxon>
        <taxon>Saccharococcus</taxon>
    </lineage>
</organism>
<proteinExistence type="predicted"/>
<dbReference type="EMBL" id="LQYS01000085">
    <property type="protein sequence ID" value="KYD10695.1"/>
    <property type="molecule type" value="Genomic_DNA"/>
</dbReference>
<accession>A0A150LEL9</accession>
<evidence type="ECO:0000256" key="1">
    <source>
        <dbReference type="SAM" id="Phobius"/>
    </source>
</evidence>
<sequence>MPINNQINQQSVSKSFYMVVSILVVIFIERIFFILTMF</sequence>
<reference evidence="2 3" key="1">
    <citation type="submission" date="2016-01" db="EMBL/GenBank/DDBJ databases">
        <title>Draft Genome Sequences of Seven Thermophilic Sporeformers Isolated from Foods.</title>
        <authorList>
            <person name="Berendsen E.M."/>
            <person name="Wells-Bennik M.H."/>
            <person name="Krawcyk A.O."/>
            <person name="De Jong A."/>
            <person name="Holsappel S."/>
            <person name="Eijlander R.T."/>
            <person name="Kuipers O.P."/>
        </authorList>
    </citation>
    <scope>NUCLEOTIDE SEQUENCE [LARGE SCALE GENOMIC DNA]</scope>
    <source>
        <strain evidence="2 3">B4119</strain>
    </source>
</reference>
<dbReference type="STRING" id="81408.B4119_2406"/>
<evidence type="ECO:0000313" key="3">
    <source>
        <dbReference type="Proteomes" id="UP000075455"/>
    </source>
</evidence>
<gene>
    <name evidence="2" type="ORF">B4119_2406</name>
</gene>
<keyword evidence="1" id="KW-0472">Membrane</keyword>
<keyword evidence="1" id="KW-1133">Transmembrane helix</keyword>
<evidence type="ECO:0000313" key="2">
    <source>
        <dbReference type="EMBL" id="KYD10695.1"/>
    </source>
</evidence>
<dbReference type="PATRIC" id="fig|81408.3.peg.167"/>
<feature type="transmembrane region" description="Helical" evidence="1">
    <location>
        <begin position="15"/>
        <end position="35"/>
    </location>
</feature>
<name>A0A150LEL9_9BACL</name>
<comment type="caution">
    <text evidence="2">The sequence shown here is derived from an EMBL/GenBank/DDBJ whole genome shotgun (WGS) entry which is preliminary data.</text>
</comment>
<protein>
    <submittedName>
        <fullName evidence="2">Uncharacterized protein</fullName>
    </submittedName>
</protein>
<keyword evidence="1" id="KW-0812">Transmembrane</keyword>